<dbReference type="InParanoid" id="A0A074YIG0"/>
<evidence type="ECO:0000313" key="2">
    <source>
        <dbReference type="Proteomes" id="UP000030641"/>
    </source>
</evidence>
<organism evidence="1 2">
    <name type="scientific">Aureobasidium subglaciale (strain EXF-2481)</name>
    <name type="common">Aureobasidium pullulans var. subglaciale</name>
    <dbReference type="NCBI Taxonomy" id="1043005"/>
    <lineage>
        <taxon>Eukaryota</taxon>
        <taxon>Fungi</taxon>
        <taxon>Dikarya</taxon>
        <taxon>Ascomycota</taxon>
        <taxon>Pezizomycotina</taxon>
        <taxon>Dothideomycetes</taxon>
        <taxon>Dothideomycetidae</taxon>
        <taxon>Dothideales</taxon>
        <taxon>Saccotheciaceae</taxon>
        <taxon>Aureobasidium</taxon>
    </lineage>
</organism>
<reference evidence="1 2" key="1">
    <citation type="journal article" date="2014" name="BMC Genomics">
        <title>Genome sequencing of four Aureobasidium pullulans varieties: biotechnological potential, stress tolerance, and description of new species.</title>
        <authorList>
            <person name="Gostin Ar C."/>
            <person name="Ohm R.A."/>
            <person name="Kogej T."/>
            <person name="Sonjak S."/>
            <person name="Turk M."/>
            <person name="Zajc J."/>
            <person name="Zalar P."/>
            <person name="Grube M."/>
            <person name="Sun H."/>
            <person name="Han J."/>
            <person name="Sharma A."/>
            <person name="Chiniquy J."/>
            <person name="Ngan C.Y."/>
            <person name="Lipzen A."/>
            <person name="Barry K."/>
            <person name="Grigoriev I.V."/>
            <person name="Gunde-Cimerman N."/>
        </authorList>
    </citation>
    <scope>NUCLEOTIDE SEQUENCE [LARGE SCALE GENOMIC DNA]</scope>
    <source>
        <strain evidence="1 2">EXF-2481</strain>
    </source>
</reference>
<keyword evidence="2" id="KW-1185">Reference proteome</keyword>
<dbReference type="AlphaFoldDB" id="A0A074YIG0"/>
<name>A0A074YIG0_AURSE</name>
<gene>
    <name evidence="1" type="ORF">AUEXF2481DRAFT_694552</name>
</gene>
<dbReference type="GeneID" id="25370691"/>
<dbReference type="Proteomes" id="UP000030641">
    <property type="component" value="Unassembled WGS sequence"/>
</dbReference>
<dbReference type="EMBL" id="KL584758">
    <property type="protein sequence ID" value="KEQ95874.1"/>
    <property type="molecule type" value="Genomic_DNA"/>
</dbReference>
<dbReference type="HOGENOM" id="CLU_1618687_0_0_1"/>
<accession>A0A074YIG0</accession>
<dbReference type="RefSeq" id="XP_013344379.1">
    <property type="nucleotide sequence ID" value="XM_013488925.1"/>
</dbReference>
<sequence>MWTNLRVAASLLIDSYSYHVSVHRFCWKSLSSLAVVVLCYSRCSAFVVGNSISMKPAFQRDGSTCSIPTLAKSFSWPLLCCLTTHENRYSFSHADANTDHSTSFIYEACMRAELLEYKTRSTSPMEPLMFPCSCYQTRLALSIRDPKAPFPHFLILDHHWVNRA</sequence>
<proteinExistence type="predicted"/>
<dbReference type="OrthoDB" id="10326790at2759"/>
<protein>
    <submittedName>
        <fullName evidence="1">Uncharacterized protein</fullName>
    </submittedName>
</protein>
<evidence type="ECO:0000313" key="1">
    <source>
        <dbReference type="EMBL" id="KEQ95874.1"/>
    </source>
</evidence>